<dbReference type="Proteomes" id="UP000294901">
    <property type="component" value="Unassembled WGS sequence"/>
</dbReference>
<name>A0A4R6K022_9ACTN</name>
<gene>
    <name evidence="1" type="ORF">C8E87_5810</name>
</gene>
<proteinExistence type="predicted"/>
<comment type="caution">
    <text evidence="1">The sequence shown here is derived from an EMBL/GenBank/DDBJ whole genome shotgun (WGS) entry which is preliminary data.</text>
</comment>
<keyword evidence="2" id="KW-1185">Reference proteome</keyword>
<protein>
    <recommendedName>
        <fullName evidence="3">EvbL</fullName>
    </recommendedName>
</protein>
<dbReference type="AlphaFoldDB" id="A0A4R6K022"/>
<dbReference type="InterPro" id="IPR054058">
    <property type="entry name" value="HTH_67"/>
</dbReference>
<sequence>MTELTAIETARAADRLIHTMGSTWMISPETGARTAEYGYTEGLSFYFTGRAGVLGAVDAEVVYAAIGYFEPSLVHRMWEEGLKVREPRASAVLYGQACAAWGEDHLAGFPGVERLQELGQRVVDAADASALPLFAGWRALPPAADGPGRVMQIIHILRELRGGAHLVATTAAGLTPLQAILTNDGPGQAAFFGWTGEFEDVSELKPLIDAAEQATDRFKAAVYERALSPAERREFADLVAAAAATLPPMG</sequence>
<organism evidence="1 2">
    <name type="scientific">Paractinoplanes brasiliensis</name>
    <dbReference type="NCBI Taxonomy" id="52695"/>
    <lineage>
        <taxon>Bacteria</taxon>
        <taxon>Bacillati</taxon>
        <taxon>Actinomycetota</taxon>
        <taxon>Actinomycetes</taxon>
        <taxon>Micromonosporales</taxon>
        <taxon>Micromonosporaceae</taxon>
        <taxon>Paractinoplanes</taxon>
    </lineage>
</organism>
<dbReference type="Pfam" id="PF21863">
    <property type="entry name" value="HTH_67"/>
    <property type="match status" value="1"/>
</dbReference>
<evidence type="ECO:0000313" key="2">
    <source>
        <dbReference type="Proteomes" id="UP000294901"/>
    </source>
</evidence>
<evidence type="ECO:0000313" key="1">
    <source>
        <dbReference type="EMBL" id="TDO42047.1"/>
    </source>
</evidence>
<accession>A0A4R6K022</accession>
<dbReference type="NCBIfam" id="NF047719">
    <property type="entry name" value="SCO6745_fam_HTH"/>
    <property type="match status" value="1"/>
</dbReference>
<dbReference type="RefSeq" id="WP_133875988.1">
    <property type="nucleotide sequence ID" value="NZ_BOMD01000112.1"/>
</dbReference>
<dbReference type="EMBL" id="SNWR01000001">
    <property type="protein sequence ID" value="TDO42047.1"/>
    <property type="molecule type" value="Genomic_DNA"/>
</dbReference>
<reference evidence="1 2" key="1">
    <citation type="submission" date="2019-03" db="EMBL/GenBank/DDBJ databases">
        <title>Sequencing the genomes of 1000 actinobacteria strains.</title>
        <authorList>
            <person name="Klenk H.-P."/>
        </authorList>
    </citation>
    <scope>NUCLEOTIDE SEQUENCE [LARGE SCALE GENOMIC DNA]</scope>
    <source>
        <strain evidence="1 2">DSM 43805</strain>
    </source>
</reference>
<evidence type="ECO:0008006" key="3">
    <source>
        <dbReference type="Google" id="ProtNLM"/>
    </source>
</evidence>
<dbReference type="OrthoDB" id="3820010at2"/>